<dbReference type="Pfam" id="PF01351">
    <property type="entry name" value="RNase_HII"/>
    <property type="match status" value="1"/>
</dbReference>
<dbReference type="InterPro" id="IPR024567">
    <property type="entry name" value="RNase_HII/HIII_dom"/>
</dbReference>
<organism evidence="4 5">
    <name type="scientific">Staphylococcus gallinarum</name>
    <dbReference type="NCBI Taxonomy" id="1293"/>
    <lineage>
        <taxon>Bacteria</taxon>
        <taxon>Bacillati</taxon>
        <taxon>Bacillota</taxon>
        <taxon>Bacilli</taxon>
        <taxon>Bacillales</taxon>
        <taxon>Staphylococcaceae</taxon>
        <taxon>Staphylococcus</taxon>
    </lineage>
</organism>
<dbReference type="InterPro" id="IPR012295">
    <property type="entry name" value="TBP_dom_sf"/>
</dbReference>
<dbReference type="CDD" id="cd14796">
    <property type="entry name" value="RNAse_HIII_N"/>
    <property type="match status" value="1"/>
</dbReference>
<dbReference type="GO" id="GO:0004523">
    <property type="term" value="F:RNA-DNA hybrid ribonuclease activity"/>
    <property type="evidence" value="ECO:0007669"/>
    <property type="project" value="UniProtKB-EC"/>
</dbReference>
<evidence type="ECO:0000259" key="3">
    <source>
        <dbReference type="PROSITE" id="PS51975"/>
    </source>
</evidence>
<keyword evidence="2 4" id="KW-0378">Hydrolase</keyword>
<dbReference type="SUPFAM" id="SSF53098">
    <property type="entry name" value="Ribonuclease H-like"/>
    <property type="match status" value="1"/>
</dbReference>
<dbReference type="AlphaFoldDB" id="A0A380FF29"/>
<dbReference type="Pfam" id="PF11858">
    <property type="entry name" value="DUF3378"/>
    <property type="match status" value="1"/>
</dbReference>
<evidence type="ECO:0000313" key="4">
    <source>
        <dbReference type="EMBL" id="SUM32555.1"/>
    </source>
</evidence>
<dbReference type="Gene3D" id="3.30.420.10">
    <property type="entry name" value="Ribonuclease H-like superfamily/Ribonuclease H"/>
    <property type="match status" value="1"/>
</dbReference>
<dbReference type="InterPro" id="IPR036397">
    <property type="entry name" value="RNaseH_sf"/>
</dbReference>
<evidence type="ECO:0000256" key="1">
    <source>
        <dbReference type="PROSITE-ProRule" id="PRU01319"/>
    </source>
</evidence>
<dbReference type="GO" id="GO:0003723">
    <property type="term" value="F:RNA binding"/>
    <property type="evidence" value="ECO:0007669"/>
    <property type="project" value="UniProtKB-UniRule"/>
</dbReference>
<evidence type="ECO:0000313" key="5">
    <source>
        <dbReference type="Proteomes" id="UP000255277"/>
    </source>
</evidence>
<keyword evidence="2" id="KW-0255">Endonuclease</keyword>
<comment type="catalytic activity">
    <reaction evidence="2">
        <text>Endonucleolytic cleavage to 5'-phosphomonoester.</text>
        <dbReference type="EC" id="3.1.26.4"/>
    </reaction>
</comment>
<dbReference type="EC" id="3.1.26.4" evidence="2"/>
<evidence type="ECO:0000256" key="2">
    <source>
        <dbReference type="RuleBase" id="RU003515"/>
    </source>
</evidence>
<comment type="similarity">
    <text evidence="2">Belongs to the RNase HII family.</text>
</comment>
<dbReference type="InterPro" id="IPR012337">
    <property type="entry name" value="RNaseH-like_sf"/>
</dbReference>
<dbReference type="InterPro" id="IPR024568">
    <property type="entry name" value="RNase_HIII_N"/>
</dbReference>
<feature type="domain" description="RNase H type-2" evidence="3">
    <location>
        <begin position="89"/>
        <end position="126"/>
    </location>
</feature>
<keyword evidence="2" id="KW-0540">Nuclease</keyword>
<comment type="function">
    <text evidence="2">Endonuclease that specifically degrades the RNA of RNA-DNA hybrids.</text>
</comment>
<comment type="caution">
    <text evidence="1">Lacks conserved residue(s) required for the propagation of feature annotation.</text>
</comment>
<dbReference type="Gene3D" id="3.30.310.10">
    <property type="entry name" value="TATA-Binding Protein"/>
    <property type="match status" value="1"/>
</dbReference>
<proteinExistence type="inferred from homology"/>
<sequence>MSNVVYKLTNPEIQQLMSKINCDTSKLPQGMKAKAKYKNTSISIYNSNKVMFQGKEASAVAGQLLPNHVNTQTASKHKPTQSKINYNQFQCIGSDEAGSGDYFGPLTVCAAYVSKKTCSSFKRTRS</sequence>
<accession>A0A380FF29</accession>
<dbReference type="Proteomes" id="UP000255277">
    <property type="component" value="Unassembled WGS sequence"/>
</dbReference>
<name>A0A380FF29_STAGA</name>
<protein>
    <recommendedName>
        <fullName evidence="2">Ribonuclease</fullName>
        <ecNumber evidence="2">3.1.26.4</ecNumber>
    </recommendedName>
</protein>
<reference evidence="4 5" key="1">
    <citation type="submission" date="2018-06" db="EMBL/GenBank/DDBJ databases">
        <authorList>
            <consortium name="Pathogen Informatics"/>
            <person name="Doyle S."/>
        </authorList>
    </citation>
    <scope>NUCLEOTIDE SEQUENCE [LARGE SCALE GENOMIC DNA]</scope>
    <source>
        <strain evidence="4 5">NCTC12195</strain>
    </source>
</reference>
<dbReference type="EMBL" id="UHDK01000001">
    <property type="protein sequence ID" value="SUM32555.1"/>
    <property type="molecule type" value="Genomic_DNA"/>
</dbReference>
<dbReference type="PROSITE" id="PS51975">
    <property type="entry name" value="RNASE_H_2"/>
    <property type="match status" value="1"/>
</dbReference>
<gene>
    <name evidence="4" type="primary">rnhC_3</name>
    <name evidence="4" type="ORF">NCTC12195_02001</name>
</gene>